<keyword evidence="13" id="KW-1185">Reference proteome</keyword>
<dbReference type="InterPro" id="IPR018094">
    <property type="entry name" value="Thymidylate_kinase"/>
</dbReference>
<dbReference type="CDD" id="cd01672">
    <property type="entry name" value="TMPK"/>
    <property type="match status" value="1"/>
</dbReference>
<organism evidence="12 13">
    <name type="scientific">Flavonifractor plautii 1_3_50AFAA</name>
    <dbReference type="NCBI Taxonomy" id="742738"/>
    <lineage>
        <taxon>Bacteria</taxon>
        <taxon>Bacillati</taxon>
        <taxon>Bacillota</taxon>
        <taxon>Clostridia</taxon>
        <taxon>Eubacteriales</taxon>
        <taxon>Oscillospiraceae</taxon>
        <taxon>Flavonifractor</taxon>
    </lineage>
</organism>
<evidence type="ECO:0000256" key="10">
    <source>
        <dbReference type="HAMAP-Rule" id="MF_00165"/>
    </source>
</evidence>
<dbReference type="GO" id="GO:0005524">
    <property type="term" value="F:ATP binding"/>
    <property type="evidence" value="ECO:0007669"/>
    <property type="project" value="UniProtKB-UniRule"/>
</dbReference>
<protein>
    <recommendedName>
        <fullName evidence="3 10">Thymidylate kinase</fullName>
        <ecNumber evidence="2 10">2.7.4.9</ecNumber>
    </recommendedName>
    <alternativeName>
        <fullName evidence="10">dTMP kinase</fullName>
    </alternativeName>
</protein>
<evidence type="ECO:0000256" key="4">
    <source>
        <dbReference type="ARBA" id="ARBA00022679"/>
    </source>
</evidence>
<dbReference type="AlphaFoldDB" id="A0A096B3E6"/>
<dbReference type="HOGENOM" id="CLU_049131_1_0_9"/>
<evidence type="ECO:0000256" key="9">
    <source>
        <dbReference type="ARBA" id="ARBA00048743"/>
    </source>
</evidence>
<evidence type="ECO:0000256" key="8">
    <source>
        <dbReference type="ARBA" id="ARBA00022840"/>
    </source>
</evidence>
<dbReference type="GO" id="GO:0004798">
    <property type="term" value="F:dTMP kinase activity"/>
    <property type="evidence" value="ECO:0007669"/>
    <property type="project" value="UniProtKB-UniRule"/>
</dbReference>
<keyword evidence="6 10" id="KW-0547">Nucleotide-binding</keyword>
<evidence type="ECO:0000256" key="2">
    <source>
        <dbReference type="ARBA" id="ARBA00012980"/>
    </source>
</evidence>
<dbReference type="GO" id="GO:0006233">
    <property type="term" value="P:dTDP biosynthetic process"/>
    <property type="evidence" value="ECO:0007669"/>
    <property type="project" value="InterPro"/>
</dbReference>
<accession>A0A096B3E6</accession>
<proteinExistence type="inferred from homology"/>
<evidence type="ECO:0000256" key="5">
    <source>
        <dbReference type="ARBA" id="ARBA00022727"/>
    </source>
</evidence>
<keyword evidence="8 10" id="KW-0067">ATP-binding</keyword>
<dbReference type="Proteomes" id="UP000029585">
    <property type="component" value="Unassembled WGS sequence"/>
</dbReference>
<evidence type="ECO:0000256" key="1">
    <source>
        <dbReference type="ARBA" id="ARBA00009776"/>
    </source>
</evidence>
<evidence type="ECO:0000313" key="12">
    <source>
        <dbReference type="EMBL" id="KGF53883.1"/>
    </source>
</evidence>
<dbReference type="PANTHER" id="PTHR10344:SF4">
    <property type="entry name" value="UMP-CMP KINASE 2, MITOCHONDRIAL"/>
    <property type="match status" value="1"/>
</dbReference>
<dbReference type="PATRIC" id="fig|742738.3.peg.3525"/>
<feature type="domain" description="Thymidylate kinase-like" evidence="11">
    <location>
        <begin position="10"/>
        <end position="182"/>
    </location>
</feature>
<comment type="function">
    <text evidence="10">Phosphorylation of dTMP to form dTDP in both de novo and salvage pathways of dTTP synthesis.</text>
</comment>
<evidence type="ECO:0000256" key="6">
    <source>
        <dbReference type="ARBA" id="ARBA00022741"/>
    </source>
</evidence>
<dbReference type="InterPro" id="IPR027417">
    <property type="entry name" value="P-loop_NTPase"/>
</dbReference>
<dbReference type="PANTHER" id="PTHR10344">
    <property type="entry name" value="THYMIDYLATE KINASE"/>
    <property type="match status" value="1"/>
</dbReference>
<dbReference type="EC" id="2.7.4.9" evidence="2 10"/>
<evidence type="ECO:0000256" key="3">
    <source>
        <dbReference type="ARBA" id="ARBA00017144"/>
    </source>
</evidence>
<keyword evidence="4 10" id="KW-0808">Transferase</keyword>
<dbReference type="InterPro" id="IPR039430">
    <property type="entry name" value="Thymidylate_kin-like_dom"/>
</dbReference>
<comment type="caution">
    <text evidence="12">The sequence shown here is derived from an EMBL/GenBank/DDBJ whole genome shotgun (WGS) entry which is preliminary data.</text>
</comment>
<dbReference type="GO" id="GO:0005829">
    <property type="term" value="C:cytosol"/>
    <property type="evidence" value="ECO:0007669"/>
    <property type="project" value="TreeGrafter"/>
</dbReference>
<evidence type="ECO:0000313" key="13">
    <source>
        <dbReference type="Proteomes" id="UP000029585"/>
    </source>
</evidence>
<dbReference type="GO" id="GO:0006227">
    <property type="term" value="P:dUDP biosynthetic process"/>
    <property type="evidence" value="ECO:0007669"/>
    <property type="project" value="TreeGrafter"/>
</dbReference>
<dbReference type="Pfam" id="PF02223">
    <property type="entry name" value="Thymidylate_kin"/>
    <property type="match status" value="1"/>
</dbReference>
<dbReference type="eggNOG" id="COG0125">
    <property type="taxonomic scope" value="Bacteria"/>
</dbReference>
<sequence>MSMQGKLIVFEGTDGSGKSTQFRMLCERMEREGRPFRRLIFPQYQEPSSALLKMYLNGEFGSHPSDVNPYAASTFYAVDRYASWKKVWGDYYRGGGLVLSDRYTTSNAVHQASKLPEAEWEGFFRWLFDFECGKLGLPLPDLVVYLDMPTEQAVRLLRSREASTHTKGDIHEVDTGYLALCRKTALRAADCLGWVKIPCVDGAGALRSTEDIHRDIWAVAARILG</sequence>
<feature type="binding site" evidence="10">
    <location>
        <begin position="12"/>
        <end position="19"/>
    </location>
    <ligand>
        <name>ATP</name>
        <dbReference type="ChEBI" id="CHEBI:30616"/>
    </ligand>
</feature>
<dbReference type="GO" id="GO:0006235">
    <property type="term" value="P:dTTP biosynthetic process"/>
    <property type="evidence" value="ECO:0007669"/>
    <property type="project" value="UniProtKB-UniRule"/>
</dbReference>
<dbReference type="HAMAP" id="MF_00165">
    <property type="entry name" value="Thymidylate_kinase"/>
    <property type="match status" value="1"/>
</dbReference>
<keyword evidence="5 10" id="KW-0545">Nucleotide biosynthesis</keyword>
<dbReference type="EMBL" id="ADLO01000102">
    <property type="protein sequence ID" value="KGF53883.1"/>
    <property type="molecule type" value="Genomic_DNA"/>
</dbReference>
<comment type="similarity">
    <text evidence="1 10">Belongs to the thymidylate kinase family.</text>
</comment>
<reference evidence="12 13" key="1">
    <citation type="submission" date="2011-08" db="EMBL/GenBank/DDBJ databases">
        <title>The Genome Sequence of Clostridium orbiscindens 1_3_50AFAA.</title>
        <authorList>
            <consortium name="The Broad Institute Genome Sequencing Platform"/>
            <person name="Earl A."/>
            <person name="Ward D."/>
            <person name="Feldgarden M."/>
            <person name="Gevers D."/>
            <person name="Daigneault M."/>
            <person name="Strauss J."/>
            <person name="Allen-Vercoe E."/>
            <person name="Young S.K."/>
            <person name="Zeng Q."/>
            <person name="Gargeya S."/>
            <person name="Fitzgerald M."/>
            <person name="Haas B."/>
            <person name="Abouelleil A."/>
            <person name="Alvarado L."/>
            <person name="Arachchi H.M."/>
            <person name="Berlin A."/>
            <person name="Brown A."/>
            <person name="Chapman S.B."/>
            <person name="Chen Z."/>
            <person name="Dunbar C."/>
            <person name="Freedman E."/>
            <person name="Gearin G."/>
            <person name="Gellesch M."/>
            <person name="Goldberg J."/>
            <person name="Griggs A."/>
            <person name="Gujja S."/>
            <person name="Heiman D."/>
            <person name="Howarth C."/>
            <person name="Larson L."/>
            <person name="Lui A."/>
            <person name="MacDonald P.J.P."/>
            <person name="Montmayeur A."/>
            <person name="Murphy C."/>
            <person name="Neiman D."/>
            <person name="Pearson M."/>
            <person name="Priest M."/>
            <person name="Roberts A."/>
            <person name="Saif S."/>
            <person name="Shea T."/>
            <person name="Shenoy N."/>
            <person name="Sisk P."/>
            <person name="Stolte C."/>
            <person name="Sykes S."/>
            <person name="Wortman J."/>
            <person name="Nusbaum C."/>
            <person name="Birren B."/>
        </authorList>
    </citation>
    <scope>NUCLEOTIDE SEQUENCE [LARGE SCALE GENOMIC DNA]</scope>
    <source>
        <strain evidence="12 13">1_3_50AFAA</strain>
    </source>
</reference>
<comment type="catalytic activity">
    <reaction evidence="9 10">
        <text>dTMP + ATP = dTDP + ADP</text>
        <dbReference type="Rhea" id="RHEA:13517"/>
        <dbReference type="ChEBI" id="CHEBI:30616"/>
        <dbReference type="ChEBI" id="CHEBI:58369"/>
        <dbReference type="ChEBI" id="CHEBI:63528"/>
        <dbReference type="ChEBI" id="CHEBI:456216"/>
        <dbReference type="EC" id="2.7.4.9"/>
    </reaction>
</comment>
<gene>
    <name evidence="10" type="primary">tmk</name>
    <name evidence="12" type="ORF">HMPREF9460_03424</name>
</gene>
<name>A0A096B3E6_FLAPL</name>
<evidence type="ECO:0000256" key="7">
    <source>
        <dbReference type="ARBA" id="ARBA00022777"/>
    </source>
</evidence>
<dbReference type="Gene3D" id="3.40.50.300">
    <property type="entry name" value="P-loop containing nucleotide triphosphate hydrolases"/>
    <property type="match status" value="1"/>
</dbReference>
<evidence type="ECO:0000259" key="11">
    <source>
        <dbReference type="Pfam" id="PF02223"/>
    </source>
</evidence>
<keyword evidence="7 10" id="KW-0418">Kinase</keyword>
<dbReference type="SUPFAM" id="SSF52540">
    <property type="entry name" value="P-loop containing nucleoside triphosphate hydrolases"/>
    <property type="match status" value="1"/>
</dbReference>